<organism evidence="3 4">
    <name type="scientific">Streptomyces inusitatus</name>
    <dbReference type="NCBI Taxonomy" id="68221"/>
    <lineage>
        <taxon>Bacteria</taxon>
        <taxon>Bacillati</taxon>
        <taxon>Actinomycetota</taxon>
        <taxon>Actinomycetes</taxon>
        <taxon>Kitasatosporales</taxon>
        <taxon>Streptomycetaceae</taxon>
        <taxon>Streptomyces</taxon>
    </lineage>
</organism>
<evidence type="ECO:0000256" key="2">
    <source>
        <dbReference type="SAM" id="Phobius"/>
    </source>
</evidence>
<name>A0A918UNS0_9ACTN</name>
<feature type="compositionally biased region" description="Pro residues" evidence="1">
    <location>
        <begin position="113"/>
        <end position="123"/>
    </location>
</feature>
<dbReference type="AlphaFoldDB" id="A0A918UNS0"/>
<gene>
    <name evidence="3" type="ORF">GCM10010387_15330</name>
</gene>
<keyword evidence="4" id="KW-1185">Reference proteome</keyword>
<dbReference type="Proteomes" id="UP000630936">
    <property type="component" value="Unassembled WGS sequence"/>
</dbReference>
<comment type="caution">
    <text evidence="3">The sequence shown here is derived from an EMBL/GenBank/DDBJ whole genome shotgun (WGS) entry which is preliminary data.</text>
</comment>
<proteinExistence type="predicted"/>
<evidence type="ECO:0000256" key="1">
    <source>
        <dbReference type="SAM" id="MobiDB-lite"/>
    </source>
</evidence>
<keyword evidence="2" id="KW-1133">Transmembrane helix</keyword>
<feature type="region of interest" description="Disordered" evidence="1">
    <location>
        <begin position="81"/>
        <end position="123"/>
    </location>
</feature>
<evidence type="ECO:0000313" key="4">
    <source>
        <dbReference type="Proteomes" id="UP000630936"/>
    </source>
</evidence>
<sequence>MTSTGIPWLDAVLVWGGAATILAGLGGMLWRGGRAMTRTGQMVDRFMDDWCGEPERPGVPARPGVMERVGGIEDRLSRVEHELHPNEGGSLRDAVDQMNSRLRRLCPDQPESDCPPSPSLGAD</sequence>
<protein>
    <submittedName>
        <fullName evidence="3">Uncharacterized protein</fullName>
    </submittedName>
</protein>
<evidence type="ECO:0000313" key="3">
    <source>
        <dbReference type="EMBL" id="GGZ23163.1"/>
    </source>
</evidence>
<accession>A0A918UNS0</accession>
<keyword evidence="2" id="KW-0812">Transmembrane</keyword>
<reference evidence="3" key="2">
    <citation type="submission" date="2020-09" db="EMBL/GenBank/DDBJ databases">
        <authorList>
            <person name="Sun Q."/>
            <person name="Ohkuma M."/>
        </authorList>
    </citation>
    <scope>NUCLEOTIDE SEQUENCE</scope>
    <source>
        <strain evidence="3">JCM 4988</strain>
    </source>
</reference>
<keyword evidence="2" id="KW-0472">Membrane</keyword>
<reference evidence="3" key="1">
    <citation type="journal article" date="2014" name="Int. J. Syst. Evol. Microbiol.">
        <title>Complete genome sequence of Corynebacterium casei LMG S-19264T (=DSM 44701T), isolated from a smear-ripened cheese.</title>
        <authorList>
            <consortium name="US DOE Joint Genome Institute (JGI-PGF)"/>
            <person name="Walter F."/>
            <person name="Albersmeier A."/>
            <person name="Kalinowski J."/>
            <person name="Ruckert C."/>
        </authorList>
    </citation>
    <scope>NUCLEOTIDE SEQUENCE</scope>
    <source>
        <strain evidence="3">JCM 4988</strain>
    </source>
</reference>
<feature type="transmembrane region" description="Helical" evidence="2">
    <location>
        <begin position="12"/>
        <end position="30"/>
    </location>
</feature>
<dbReference type="EMBL" id="BMWG01000003">
    <property type="protein sequence ID" value="GGZ23163.1"/>
    <property type="molecule type" value="Genomic_DNA"/>
</dbReference>